<reference evidence="2" key="2">
    <citation type="submission" date="2021-08" db="EMBL/GenBank/DDBJ databases">
        <authorList>
            <person name="Eriksson T."/>
        </authorList>
    </citation>
    <scope>NUCLEOTIDE SEQUENCE</scope>
    <source>
        <strain evidence="2">Stoneville</strain>
        <tissue evidence="2">Whole head</tissue>
    </source>
</reference>
<feature type="compositionally biased region" description="Basic residues" evidence="1">
    <location>
        <begin position="386"/>
        <end position="395"/>
    </location>
</feature>
<keyword evidence="3" id="KW-1185">Reference proteome</keyword>
<feature type="compositionally biased region" description="Basic and acidic residues" evidence="1">
    <location>
        <begin position="142"/>
        <end position="161"/>
    </location>
</feature>
<accession>A0A8J6H948</accession>
<feature type="compositionally biased region" description="Polar residues" evidence="1">
    <location>
        <begin position="1"/>
        <end position="10"/>
    </location>
</feature>
<feature type="compositionally biased region" description="Basic and acidic residues" evidence="1">
    <location>
        <begin position="252"/>
        <end position="277"/>
    </location>
</feature>
<feature type="region of interest" description="Disordered" evidence="1">
    <location>
        <begin position="90"/>
        <end position="116"/>
    </location>
</feature>
<feature type="region of interest" description="Disordered" evidence="1">
    <location>
        <begin position="142"/>
        <end position="277"/>
    </location>
</feature>
<sequence>MTMADTQNKISADGRLSESFGGKNRSQTKKGNRRSIILHTGKGCEGLWTEQEKTKYLIIKQEITTDEPYSKFGTETKIYNFERINVNSDEGVKNDKQKAEDPQVEAKKKNKSKEMDKKMKTMIREIGEDAARIRERKQLAAMKEEKGELRKELAAMKEGEKKRRRTGEKRYKEKVNEKIDGQRKRNQKRTTKRKVANERAQMGRSRGKKRKEKGKSYRQNNNRDYKKRCRRHKERKQELQQEKRRKRSKKLGRGEGGWEKKIQRQDGKCRGEETDGMDRRKWMGGVTFSYEEALEIDKRMSEGSKAKGSLNRMLTSREIFRSAKIRIYRTVVRIMVRGKNRGRRKTNGEAQQYIKAQRIWRLGHVARMLEQKDAKRTLLEGEGEKKKTKSPKKKWLQAIDTPESPHTRSKQHCQVFVDRNESRAGPWGARCCHPCEASAVSSVNFNYAHRLCH</sequence>
<proteinExistence type="predicted"/>
<feature type="region of interest" description="Disordered" evidence="1">
    <location>
        <begin position="378"/>
        <end position="411"/>
    </location>
</feature>
<dbReference type="EMBL" id="JABDTM020027505">
    <property type="protein sequence ID" value="KAH0810394.1"/>
    <property type="molecule type" value="Genomic_DNA"/>
</dbReference>
<evidence type="ECO:0000313" key="2">
    <source>
        <dbReference type="EMBL" id="KAH0810394.1"/>
    </source>
</evidence>
<feature type="region of interest" description="Disordered" evidence="1">
    <location>
        <begin position="1"/>
        <end position="36"/>
    </location>
</feature>
<evidence type="ECO:0000256" key="1">
    <source>
        <dbReference type="SAM" id="MobiDB-lite"/>
    </source>
</evidence>
<comment type="caution">
    <text evidence="2">The sequence shown here is derived from an EMBL/GenBank/DDBJ whole genome shotgun (WGS) entry which is preliminary data.</text>
</comment>
<dbReference type="Proteomes" id="UP000719412">
    <property type="component" value="Unassembled WGS sequence"/>
</dbReference>
<organism evidence="2 3">
    <name type="scientific">Tenebrio molitor</name>
    <name type="common">Yellow mealworm beetle</name>
    <dbReference type="NCBI Taxonomy" id="7067"/>
    <lineage>
        <taxon>Eukaryota</taxon>
        <taxon>Metazoa</taxon>
        <taxon>Ecdysozoa</taxon>
        <taxon>Arthropoda</taxon>
        <taxon>Hexapoda</taxon>
        <taxon>Insecta</taxon>
        <taxon>Pterygota</taxon>
        <taxon>Neoptera</taxon>
        <taxon>Endopterygota</taxon>
        <taxon>Coleoptera</taxon>
        <taxon>Polyphaga</taxon>
        <taxon>Cucujiformia</taxon>
        <taxon>Tenebrionidae</taxon>
        <taxon>Tenebrio</taxon>
    </lineage>
</organism>
<protein>
    <submittedName>
        <fullName evidence="2">Uncharacterized protein</fullName>
    </submittedName>
</protein>
<gene>
    <name evidence="2" type="ORF">GEV33_012396</name>
</gene>
<reference evidence="2" key="1">
    <citation type="journal article" date="2020" name="J Insects Food Feed">
        <title>The yellow mealworm (Tenebrio molitor) genome: a resource for the emerging insects as food and feed industry.</title>
        <authorList>
            <person name="Eriksson T."/>
            <person name="Andere A."/>
            <person name="Kelstrup H."/>
            <person name="Emery V."/>
            <person name="Picard C."/>
        </authorList>
    </citation>
    <scope>NUCLEOTIDE SEQUENCE</scope>
    <source>
        <strain evidence="2">Stoneville</strain>
        <tissue evidence="2">Whole head</tissue>
    </source>
</reference>
<dbReference type="AlphaFoldDB" id="A0A8J6H948"/>
<name>A0A8J6H948_TENMO</name>
<feature type="compositionally biased region" description="Basic residues" evidence="1">
    <location>
        <begin position="225"/>
        <end position="234"/>
    </location>
</feature>
<feature type="compositionally biased region" description="Basic and acidic residues" evidence="1">
    <location>
        <begin position="168"/>
        <end position="183"/>
    </location>
</feature>
<feature type="compositionally biased region" description="Basic residues" evidence="1">
    <location>
        <begin position="184"/>
        <end position="194"/>
    </location>
</feature>
<evidence type="ECO:0000313" key="3">
    <source>
        <dbReference type="Proteomes" id="UP000719412"/>
    </source>
</evidence>